<dbReference type="InterPro" id="IPR051159">
    <property type="entry name" value="Hexapeptide_acetyltransf"/>
</dbReference>
<dbReference type="InterPro" id="IPR001451">
    <property type="entry name" value="Hexapep"/>
</dbReference>
<dbReference type="GO" id="GO:0008374">
    <property type="term" value="F:O-acyltransferase activity"/>
    <property type="evidence" value="ECO:0007669"/>
    <property type="project" value="TreeGrafter"/>
</dbReference>
<accession>S0NGI4</accession>
<evidence type="ECO:0008006" key="5">
    <source>
        <dbReference type="Google" id="ProtNLM"/>
    </source>
</evidence>
<dbReference type="InterPro" id="IPR011004">
    <property type="entry name" value="Trimer_LpxA-like_sf"/>
</dbReference>
<keyword evidence="4" id="KW-1185">Reference proteome</keyword>
<dbReference type="PANTHER" id="PTHR23416">
    <property type="entry name" value="SIALIC ACID SYNTHASE-RELATED"/>
    <property type="match status" value="1"/>
</dbReference>
<dbReference type="CDD" id="cd04647">
    <property type="entry name" value="LbH_MAT_like"/>
    <property type="match status" value="1"/>
</dbReference>
<dbReference type="EMBL" id="AHYT01000001">
    <property type="protein sequence ID" value="EOT30778.1"/>
    <property type="molecule type" value="Genomic_DNA"/>
</dbReference>
<dbReference type="RefSeq" id="WP_016174293.1">
    <property type="nucleotide sequence ID" value="NZ_KE136389.1"/>
</dbReference>
<evidence type="ECO:0000313" key="3">
    <source>
        <dbReference type="EMBL" id="EOT30778.1"/>
    </source>
</evidence>
<evidence type="ECO:0000256" key="2">
    <source>
        <dbReference type="ARBA" id="ARBA00022679"/>
    </source>
</evidence>
<comment type="similarity">
    <text evidence="1">Belongs to the transferase hexapeptide repeat family.</text>
</comment>
<dbReference type="Pfam" id="PF00132">
    <property type="entry name" value="Hexapep"/>
    <property type="match status" value="1"/>
</dbReference>
<dbReference type="HOGENOM" id="CLU_051638_12_2_9"/>
<dbReference type="AlphaFoldDB" id="S0NGI4"/>
<dbReference type="PATRIC" id="fig|1139996.3.peg.476"/>
<comment type="caution">
    <text evidence="3">The sequence shown here is derived from an EMBL/GenBank/DDBJ whole genome shotgun (WGS) entry which is preliminary data.</text>
</comment>
<dbReference type="Gene3D" id="2.160.10.10">
    <property type="entry name" value="Hexapeptide repeat proteins"/>
    <property type="match status" value="1"/>
</dbReference>
<dbReference type="SUPFAM" id="SSF51161">
    <property type="entry name" value="Trimeric LpxA-like enzymes"/>
    <property type="match status" value="1"/>
</dbReference>
<dbReference type="PANTHER" id="PTHR23416:SF23">
    <property type="entry name" value="ACETYLTRANSFERASE C18B11.09C-RELATED"/>
    <property type="match status" value="1"/>
</dbReference>
<evidence type="ECO:0000256" key="1">
    <source>
        <dbReference type="ARBA" id="ARBA00007274"/>
    </source>
</evidence>
<protein>
    <recommendedName>
        <fullName evidence="5">Acyltransferase</fullName>
    </recommendedName>
</protein>
<dbReference type="OrthoDB" id="9812571at2"/>
<gene>
    <name evidence="3" type="ORF">OMQ_00482</name>
</gene>
<dbReference type="Proteomes" id="UP000014136">
    <property type="component" value="Unassembled WGS sequence"/>
</dbReference>
<organism evidence="3 4">
    <name type="scientific">Enterococcus saccharolyticus subsp. saccharolyticus ATCC 43076</name>
    <dbReference type="NCBI Taxonomy" id="1139996"/>
    <lineage>
        <taxon>Bacteria</taxon>
        <taxon>Bacillati</taxon>
        <taxon>Bacillota</taxon>
        <taxon>Bacilli</taxon>
        <taxon>Lactobacillales</taxon>
        <taxon>Enterococcaceae</taxon>
        <taxon>Enterococcus</taxon>
    </lineage>
</organism>
<dbReference type="eggNOG" id="COG0110">
    <property type="taxonomic scope" value="Bacteria"/>
</dbReference>
<dbReference type="STRING" id="41997.RV16_GL001325"/>
<keyword evidence="2" id="KW-0808">Transferase</keyword>
<reference evidence="3 4" key="1">
    <citation type="submission" date="2013-03" db="EMBL/GenBank/DDBJ databases">
        <title>The Genome Sequence of Enterococcus saccharolyticus ATCC_43076 (Illumina only assembly).</title>
        <authorList>
            <consortium name="The Broad Institute Genomics Platform"/>
            <consortium name="The Broad Institute Genome Sequencing Center for Infectious Disease"/>
            <person name="Earl A."/>
            <person name="Russ C."/>
            <person name="Gilmore M."/>
            <person name="Surin D."/>
            <person name="Walker B."/>
            <person name="Young S."/>
            <person name="Zeng Q."/>
            <person name="Gargeya S."/>
            <person name="Fitzgerald M."/>
            <person name="Haas B."/>
            <person name="Abouelleil A."/>
            <person name="Allen A.W."/>
            <person name="Alvarado L."/>
            <person name="Arachchi H.M."/>
            <person name="Berlin A.M."/>
            <person name="Chapman S.B."/>
            <person name="Gainer-Dewar J."/>
            <person name="Goldberg J."/>
            <person name="Griggs A."/>
            <person name="Gujja S."/>
            <person name="Hansen M."/>
            <person name="Howarth C."/>
            <person name="Imamovic A."/>
            <person name="Ireland A."/>
            <person name="Larimer J."/>
            <person name="McCowan C."/>
            <person name="Murphy C."/>
            <person name="Pearson M."/>
            <person name="Poon T.W."/>
            <person name="Priest M."/>
            <person name="Roberts A."/>
            <person name="Saif S."/>
            <person name="Shea T."/>
            <person name="Sisk P."/>
            <person name="Sykes S."/>
            <person name="Wortman J."/>
            <person name="Nusbaum C."/>
            <person name="Birren B."/>
        </authorList>
    </citation>
    <scope>NUCLEOTIDE SEQUENCE [LARGE SCALE GENOMIC DNA]</scope>
    <source>
        <strain evidence="3 4">ATCC 43076</strain>
    </source>
</reference>
<evidence type="ECO:0000313" key="4">
    <source>
        <dbReference type="Proteomes" id="UP000014136"/>
    </source>
</evidence>
<proteinExistence type="inferred from homology"/>
<sequence>MFIKLFWLIGRSITKNILKNINWTIKFDNYYYRKIGIKIGRNVRSFTKISIAEPYLLEIKDNVTISTNVTFISHDNSLTQMIGKRANIYGDIVIGNNCFIGNSVVVLPGIKLGDTTIVAAGSVVTKSFPEGNVIIGGNPAKIIGSPEKLFDKYIDKIIYTDSLAKSEIKNILLSQKDMLVRK</sequence>
<name>S0NGI4_9ENTE</name>